<protein>
    <submittedName>
        <fullName evidence="2">Uncharacterized protein</fullName>
    </submittedName>
</protein>
<organism evidence="2 3">
    <name type="scientific">Cinara cedri</name>
    <dbReference type="NCBI Taxonomy" id="506608"/>
    <lineage>
        <taxon>Eukaryota</taxon>
        <taxon>Metazoa</taxon>
        <taxon>Ecdysozoa</taxon>
        <taxon>Arthropoda</taxon>
        <taxon>Hexapoda</taxon>
        <taxon>Insecta</taxon>
        <taxon>Pterygota</taxon>
        <taxon>Neoptera</taxon>
        <taxon>Paraneoptera</taxon>
        <taxon>Hemiptera</taxon>
        <taxon>Sternorrhyncha</taxon>
        <taxon>Aphidomorpha</taxon>
        <taxon>Aphidoidea</taxon>
        <taxon>Aphididae</taxon>
        <taxon>Lachninae</taxon>
        <taxon>Cinara</taxon>
    </lineage>
</organism>
<name>A0A5E4N353_9HEMI</name>
<gene>
    <name evidence="2" type="ORF">CINCED_3A021687</name>
</gene>
<dbReference type="EMBL" id="CABPRJ010001473">
    <property type="protein sequence ID" value="VVC38409.1"/>
    <property type="molecule type" value="Genomic_DNA"/>
</dbReference>
<evidence type="ECO:0000256" key="1">
    <source>
        <dbReference type="SAM" id="Coils"/>
    </source>
</evidence>
<sequence length="282" mass="32947">MPNNVWYPFTRSHSIEEHLSCLKRETIELDELSKEKTEEVRNIHCDHSSTEVAVESITKKLFELKQRNKKEEQTIQELSVWLQEKDSQMTIKKESIIERLAKNNRFEEMARQELIDATAEVAARNEEQGNLATAYQKLKASLSAYKFKINVEIKELSDQQDQLTCAVANVSIKLAEKCDANCQLKARVKVNSNRISKILREVEKLERWVPLKNSRKEWHKKKVMIDVSCFRDLRDATREKLKLVEENYNLKQTLFQTGLSCLQKATSLLKQCPTKKLLEICY</sequence>
<dbReference type="OrthoDB" id="6589233at2759"/>
<dbReference type="AlphaFoldDB" id="A0A5E4N353"/>
<evidence type="ECO:0000313" key="3">
    <source>
        <dbReference type="Proteomes" id="UP000325440"/>
    </source>
</evidence>
<reference evidence="2 3" key="1">
    <citation type="submission" date="2019-08" db="EMBL/GenBank/DDBJ databases">
        <authorList>
            <person name="Alioto T."/>
            <person name="Alioto T."/>
            <person name="Gomez Garrido J."/>
        </authorList>
    </citation>
    <scope>NUCLEOTIDE SEQUENCE [LARGE SCALE GENOMIC DNA]</scope>
</reference>
<accession>A0A5E4N353</accession>
<feature type="coiled-coil region" evidence="1">
    <location>
        <begin position="15"/>
        <end position="74"/>
    </location>
</feature>
<proteinExistence type="predicted"/>
<keyword evidence="1" id="KW-0175">Coiled coil</keyword>
<dbReference type="Proteomes" id="UP000325440">
    <property type="component" value="Unassembled WGS sequence"/>
</dbReference>
<keyword evidence="3" id="KW-1185">Reference proteome</keyword>
<evidence type="ECO:0000313" key="2">
    <source>
        <dbReference type="EMBL" id="VVC38409.1"/>
    </source>
</evidence>